<feature type="domain" description="GAF" evidence="2">
    <location>
        <begin position="212"/>
        <end position="356"/>
    </location>
</feature>
<feature type="domain" description="PPM-type phosphatase" evidence="3">
    <location>
        <begin position="556"/>
        <end position="771"/>
    </location>
</feature>
<dbReference type="Gene3D" id="3.30.450.40">
    <property type="match status" value="3"/>
</dbReference>
<dbReference type="EMBL" id="PFNG01000253">
    <property type="protein sequence ID" value="PIZ35119.1"/>
    <property type="molecule type" value="Genomic_DNA"/>
</dbReference>
<dbReference type="RefSeq" id="WP_286678450.1">
    <property type="nucleotide sequence ID" value="NZ_MNXI01000083.1"/>
</dbReference>
<evidence type="ECO:0000313" key="5">
    <source>
        <dbReference type="Proteomes" id="UP000230956"/>
    </source>
</evidence>
<feature type="domain" description="GAF" evidence="2">
    <location>
        <begin position="34"/>
        <end position="184"/>
    </location>
</feature>
<dbReference type="InterPro" id="IPR001932">
    <property type="entry name" value="PPM-type_phosphatase-like_dom"/>
</dbReference>
<dbReference type="SUPFAM" id="SSF81606">
    <property type="entry name" value="PP2C-like"/>
    <property type="match status" value="1"/>
</dbReference>
<dbReference type="InterPro" id="IPR036457">
    <property type="entry name" value="PPM-type-like_dom_sf"/>
</dbReference>
<dbReference type="SMART" id="SM00065">
    <property type="entry name" value="GAF"/>
    <property type="match status" value="3"/>
</dbReference>
<evidence type="ECO:0000313" key="4">
    <source>
        <dbReference type="EMBL" id="PIZ35119.1"/>
    </source>
</evidence>
<proteinExistence type="predicted"/>
<dbReference type="PANTHER" id="PTHR43156:SF2">
    <property type="entry name" value="STAGE II SPORULATION PROTEIN E"/>
    <property type="match status" value="1"/>
</dbReference>
<sequence>MVVERNCARDTGQTYEELLASLIESARLISGKLSLDEVEDIIVAEARRLFDAKAGWLFFYDSKDDLLKIERFWGPNEEAFRGFSVRPGEGISGVVFLTQQPEVTLKADKYLTLIPNTTTLPDDAPALAVFPLSVGGRRIGVIGITSETVSKKGLTEDEFNSVVSAFANHIAIALDTALLFEEKKKVELELKNSVQRLQMINEIGIDVIKDLDLSVIIRKVARYTTDIFNTDAAVINLGNKDGTVIEAAYFYNMSPETEEIFLTKQTIARRVFEYPRRVLINDYPEHAWALTEFIELGVKSLIMVPVISKGRVLATLSAVSFREERVFIEDDFDELEFVARHVAVAIENTRLYYEQVETRKKMEDYASQLRMLNDFSQRITREGNSQDMAEQLAKSARTLFNCAVSVVLLCKNSMDEIPTLSWSTDGSQSCNIEPFEVDLSTHSGLYSEMFRTKKTLRLNDISDHPHFKGLPEHHMHMRGLLGAPLLDSNDEFIGQVMVSNKKDGSDFTESDEELLVALCAQVAIGIERVEAYEREHSIAETLQQAILTAPVNLPGVEIGTIYESAAEAAKVGGDFYDLFELGDGTIGILIGDVSGKGLEAATITLMVKSTIRAFAYRGLSPADILTEANKVICRQLGFNQFVTMLYGALDPGTGRMIISRAGHPEIIIWVKNKCVFCCDESNLPVGVMEDIIYEQSEIILSQGDGVILYTDGLTEARCKNELLGEDVLIDELNKIIHGKDSQEVACGLVNIAKDFVSGKPQDDIAVVVLKLKPREGC</sequence>
<evidence type="ECO:0000259" key="3">
    <source>
        <dbReference type="SMART" id="SM00331"/>
    </source>
</evidence>
<dbReference type="SUPFAM" id="SSF55781">
    <property type="entry name" value="GAF domain-like"/>
    <property type="match status" value="3"/>
</dbReference>
<comment type="caution">
    <text evidence="4">The sequence shown here is derived from an EMBL/GenBank/DDBJ whole genome shotgun (WGS) entry which is preliminary data.</text>
</comment>
<dbReference type="InterPro" id="IPR003018">
    <property type="entry name" value="GAF"/>
</dbReference>
<reference evidence="5" key="1">
    <citation type="submission" date="2017-09" db="EMBL/GenBank/DDBJ databases">
        <title>Depth-based differentiation of microbial function through sediment-hosted aquifers and enrichment of novel symbionts in the deep terrestrial subsurface.</title>
        <authorList>
            <person name="Probst A.J."/>
            <person name="Ladd B."/>
            <person name="Jarett J.K."/>
            <person name="Geller-Mcgrath D.E."/>
            <person name="Sieber C.M.K."/>
            <person name="Emerson J.B."/>
            <person name="Anantharaman K."/>
            <person name="Thomas B.C."/>
            <person name="Malmstrom R."/>
            <person name="Stieglmeier M."/>
            <person name="Klingl A."/>
            <person name="Woyke T."/>
            <person name="Ryan C.M."/>
            <person name="Banfield J.F."/>
        </authorList>
    </citation>
    <scope>NUCLEOTIDE SEQUENCE [LARGE SCALE GENOMIC DNA]</scope>
</reference>
<dbReference type="AlphaFoldDB" id="A0A2M7T555"/>
<dbReference type="InterPro" id="IPR052016">
    <property type="entry name" value="Bact_Sigma-Reg"/>
</dbReference>
<keyword evidence="1" id="KW-0378">Hydrolase</keyword>
<evidence type="ECO:0000259" key="2">
    <source>
        <dbReference type="SMART" id="SM00065"/>
    </source>
</evidence>
<protein>
    <recommendedName>
        <fullName evidence="6">GAF domain-containing protein</fullName>
    </recommendedName>
</protein>
<dbReference type="SMART" id="SM00331">
    <property type="entry name" value="PP2C_SIG"/>
    <property type="match status" value="1"/>
</dbReference>
<organism evidence="4 5">
    <name type="scientific">Candidatus Aquicultor secundus</name>
    <dbReference type="NCBI Taxonomy" id="1973895"/>
    <lineage>
        <taxon>Bacteria</taxon>
        <taxon>Bacillati</taxon>
        <taxon>Actinomycetota</taxon>
        <taxon>Candidatus Aquicultoria</taxon>
        <taxon>Candidatus Aquicultorales</taxon>
        <taxon>Candidatus Aquicultoraceae</taxon>
        <taxon>Candidatus Aquicultor</taxon>
    </lineage>
</organism>
<dbReference type="Pfam" id="PF07228">
    <property type="entry name" value="SpoIIE"/>
    <property type="match status" value="1"/>
</dbReference>
<evidence type="ECO:0008006" key="6">
    <source>
        <dbReference type="Google" id="ProtNLM"/>
    </source>
</evidence>
<evidence type="ECO:0000256" key="1">
    <source>
        <dbReference type="ARBA" id="ARBA00022801"/>
    </source>
</evidence>
<dbReference type="Pfam" id="PF13185">
    <property type="entry name" value="GAF_2"/>
    <property type="match status" value="3"/>
</dbReference>
<gene>
    <name evidence="4" type="ORF">COY37_10920</name>
</gene>
<dbReference type="Gene3D" id="3.60.40.10">
    <property type="entry name" value="PPM-type phosphatase domain"/>
    <property type="match status" value="1"/>
</dbReference>
<dbReference type="GO" id="GO:0016791">
    <property type="term" value="F:phosphatase activity"/>
    <property type="evidence" value="ECO:0007669"/>
    <property type="project" value="TreeGrafter"/>
</dbReference>
<name>A0A2M7T555_9ACTN</name>
<accession>A0A2M7T555</accession>
<dbReference type="PANTHER" id="PTHR43156">
    <property type="entry name" value="STAGE II SPORULATION PROTEIN E-RELATED"/>
    <property type="match status" value="1"/>
</dbReference>
<feature type="domain" description="GAF" evidence="2">
    <location>
        <begin position="383"/>
        <end position="536"/>
    </location>
</feature>
<dbReference type="Proteomes" id="UP000230956">
    <property type="component" value="Unassembled WGS sequence"/>
</dbReference>
<dbReference type="InterPro" id="IPR029016">
    <property type="entry name" value="GAF-like_dom_sf"/>
</dbReference>